<protein>
    <submittedName>
        <fullName evidence="1">Uncharacterized protein</fullName>
    </submittedName>
</protein>
<gene>
    <name evidence="1" type="ORF">CAEBREN_05164</name>
</gene>
<dbReference type="EMBL" id="GL380290">
    <property type="protein sequence ID" value="EGT52405.1"/>
    <property type="molecule type" value="Genomic_DNA"/>
</dbReference>
<reference evidence="2" key="1">
    <citation type="submission" date="2011-07" db="EMBL/GenBank/DDBJ databases">
        <authorList>
            <consortium name="Caenorhabditis brenneri Sequencing and Analysis Consortium"/>
            <person name="Wilson R.K."/>
        </authorList>
    </citation>
    <scope>NUCLEOTIDE SEQUENCE [LARGE SCALE GENOMIC DNA]</scope>
    <source>
        <strain evidence="2">PB2801</strain>
    </source>
</reference>
<evidence type="ECO:0000313" key="2">
    <source>
        <dbReference type="Proteomes" id="UP000008068"/>
    </source>
</evidence>
<organism evidence="2">
    <name type="scientific">Caenorhabditis brenneri</name>
    <name type="common">Nematode worm</name>
    <dbReference type="NCBI Taxonomy" id="135651"/>
    <lineage>
        <taxon>Eukaryota</taxon>
        <taxon>Metazoa</taxon>
        <taxon>Ecdysozoa</taxon>
        <taxon>Nematoda</taxon>
        <taxon>Chromadorea</taxon>
        <taxon>Rhabditida</taxon>
        <taxon>Rhabditina</taxon>
        <taxon>Rhabditomorpha</taxon>
        <taxon>Rhabditoidea</taxon>
        <taxon>Rhabditidae</taxon>
        <taxon>Peloderinae</taxon>
        <taxon>Caenorhabditis</taxon>
    </lineage>
</organism>
<accession>G0PDT4</accession>
<dbReference type="AlphaFoldDB" id="G0PDT4"/>
<keyword evidence="2" id="KW-1185">Reference proteome</keyword>
<proteinExistence type="predicted"/>
<sequence>MPLPVFAWILERLTSSPDVFRGKFDSVPTRCFAAEMIYVNNIEDY</sequence>
<dbReference type="HOGENOM" id="CLU_3208094_0_0_1"/>
<dbReference type="Proteomes" id="UP000008068">
    <property type="component" value="Unassembled WGS sequence"/>
</dbReference>
<name>G0PDT4_CAEBE</name>
<evidence type="ECO:0000313" key="1">
    <source>
        <dbReference type="EMBL" id="EGT52405.1"/>
    </source>
</evidence>
<dbReference type="InParanoid" id="G0PDT4"/>